<organism evidence="1 2">
    <name type="scientific">Paenibacillus anaericanus</name>
    <dbReference type="NCBI Taxonomy" id="170367"/>
    <lineage>
        <taxon>Bacteria</taxon>
        <taxon>Bacillati</taxon>
        <taxon>Bacillota</taxon>
        <taxon>Bacilli</taxon>
        <taxon>Bacillales</taxon>
        <taxon>Paenibacillaceae</taxon>
        <taxon>Paenibacillus</taxon>
    </lineage>
</organism>
<dbReference type="AlphaFoldDB" id="A0A433Y6U6"/>
<accession>A0A433Y6U6</accession>
<evidence type="ECO:0000313" key="1">
    <source>
        <dbReference type="EMBL" id="RUT44671.1"/>
    </source>
</evidence>
<dbReference type="EMBL" id="RZNY01000014">
    <property type="protein sequence ID" value="RUT44671.1"/>
    <property type="molecule type" value="Genomic_DNA"/>
</dbReference>
<proteinExistence type="predicted"/>
<gene>
    <name evidence="1" type="ORF">EJP82_17075</name>
</gene>
<comment type="caution">
    <text evidence="1">The sequence shown here is derived from an EMBL/GenBank/DDBJ whole genome shotgun (WGS) entry which is preliminary data.</text>
</comment>
<protein>
    <submittedName>
        <fullName evidence="1">Uncharacterized protein</fullName>
    </submittedName>
</protein>
<sequence>MKYKASLLGLVENLNWTYRIYKEVGKMAVKDQLETVDLKDQIEQRGRGNGFTETAEVREKSELVNYSS</sequence>
<keyword evidence="2" id="KW-1185">Reference proteome</keyword>
<name>A0A433Y6U6_9BACL</name>
<reference evidence="1 2" key="1">
    <citation type="submission" date="2018-12" db="EMBL/GenBank/DDBJ databases">
        <authorList>
            <person name="Sun L."/>
            <person name="Chen Z."/>
        </authorList>
    </citation>
    <scope>NUCLEOTIDE SEQUENCE [LARGE SCALE GENOMIC DNA]</scope>
    <source>
        <strain evidence="1 2">DSM 15890</strain>
    </source>
</reference>
<evidence type="ECO:0000313" key="2">
    <source>
        <dbReference type="Proteomes" id="UP000279446"/>
    </source>
</evidence>
<dbReference type="Proteomes" id="UP000279446">
    <property type="component" value="Unassembled WGS sequence"/>
</dbReference>